<reference evidence="1" key="1">
    <citation type="journal article" date="2023" name="IScience">
        <title>Live-bearing cockroach genome reveals convergent evolutionary mechanisms linked to viviparity in insects and beyond.</title>
        <authorList>
            <person name="Fouks B."/>
            <person name="Harrison M.C."/>
            <person name="Mikhailova A.A."/>
            <person name="Marchal E."/>
            <person name="English S."/>
            <person name="Carruthers M."/>
            <person name="Jennings E.C."/>
            <person name="Chiamaka E.L."/>
            <person name="Frigard R.A."/>
            <person name="Pippel M."/>
            <person name="Attardo G.M."/>
            <person name="Benoit J.B."/>
            <person name="Bornberg-Bauer E."/>
            <person name="Tobe S.S."/>
        </authorList>
    </citation>
    <scope>NUCLEOTIDE SEQUENCE</scope>
    <source>
        <strain evidence="1">Stay&amp;Tobe</strain>
    </source>
</reference>
<reference evidence="1" key="2">
    <citation type="submission" date="2023-05" db="EMBL/GenBank/DDBJ databases">
        <authorList>
            <person name="Fouks B."/>
        </authorList>
    </citation>
    <scope>NUCLEOTIDE SEQUENCE</scope>
    <source>
        <strain evidence="1">Stay&amp;Tobe</strain>
        <tissue evidence="1">Testes</tissue>
    </source>
</reference>
<comment type="caution">
    <text evidence="1">The sequence shown here is derived from an EMBL/GenBank/DDBJ whole genome shotgun (WGS) entry which is preliminary data.</text>
</comment>
<proteinExistence type="predicted"/>
<dbReference type="EMBL" id="JASPKZ010008363">
    <property type="protein sequence ID" value="KAJ9580050.1"/>
    <property type="molecule type" value="Genomic_DNA"/>
</dbReference>
<gene>
    <name evidence="1" type="ORF">L9F63_004287</name>
</gene>
<accession>A0AAD7ZGT3</accession>
<dbReference type="AlphaFoldDB" id="A0AAD7ZGT3"/>
<organism evidence="1 2">
    <name type="scientific">Diploptera punctata</name>
    <name type="common">Pacific beetle cockroach</name>
    <dbReference type="NCBI Taxonomy" id="6984"/>
    <lineage>
        <taxon>Eukaryota</taxon>
        <taxon>Metazoa</taxon>
        <taxon>Ecdysozoa</taxon>
        <taxon>Arthropoda</taxon>
        <taxon>Hexapoda</taxon>
        <taxon>Insecta</taxon>
        <taxon>Pterygota</taxon>
        <taxon>Neoptera</taxon>
        <taxon>Polyneoptera</taxon>
        <taxon>Dictyoptera</taxon>
        <taxon>Blattodea</taxon>
        <taxon>Blaberoidea</taxon>
        <taxon>Blaberidae</taxon>
        <taxon>Diplopterinae</taxon>
        <taxon>Diploptera</taxon>
    </lineage>
</organism>
<dbReference type="Proteomes" id="UP001233999">
    <property type="component" value="Unassembled WGS sequence"/>
</dbReference>
<sequence length="70" mass="7890">MNSLVDYQIPLLRVYRKHDRSLQGPTSWIKLQRFETTSVTIGTSSIRIILCPESPSISSTFEPKHLGTSA</sequence>
<name>A0AAD7ZGT3_DIPPU</name>
<keyword evidence="2" id="KW-1185">Reference proteome</keyword>
<evidence type="ECO:0000313" key="1">
    <source>
        <dbReference type="EMBL" id="KAJ9580050.1"/>
    </source>
</evidence>
<protein>
    <submittedName>
        <fullName evidence="1">Uncharacterized protein</fullName>
    </submittedName>
</protein>
<evidence type="ECO:0000313" key="2">
    <source>
        <dbReference type="Proteomes" id="UP001233999"/>
    </source>
</evidence>
<feature type="non-terminal residue" evidence="1">
    <location>
        <position position="1"/>
    </location>
</feature>